<name>A8XTC6_CAEBR</name>
<evidence type="ECO:0000256" key="1">
    <source>
        <dbReference type="SAM" id="Coils"/>
    </source>
</evidence>
<keyword evidence="3" id="KW-1185">Reference proteome</keyword>
<sequence>MSARRYNYSEIDELNRILTVERELVLKTQENYRILKEKFLEISRENENLKIDRKKLLEGEESREKLQELETRSDELIKKMKQSNEEREVGEFHFSIFRQKSFLGSL</sequence>
<dbReference type="InParanoid" id="A8XTC6"/>
<dbReference type="OMA" id="NMKQSNE"/>
<dbReference type="Proteomes" id="UP000008549">
    <property type="component" value="Unassembled WGS sequence"/>
</dbReference>
<gene>
    <name evidence="2 4" type="ORF">CBG18454</name>
    <name evidence="2" type="ORF">CBG_18454</name>
</gene>
<dbReference type="KEGG" id="cbr:CBG_18454"/>
<proteinExistence type="predicted"/>
<evidence type="ECO:0000313" key="3">
    <source>
        <dbReference type="Proteomes" id="UP000008549"/>
    </source>
</evidence>
<reference evidence="2 3" key="2">
    <citation type="journal article" date="2011" name="PLoS Genet.">
        <title>Caenorhabditis briggsae recombinant inbred line genotypes reveal inter-strain incompatibility and the evolution of recombination.</title>
        <authorList>
            <person name="Ross J.A."/>
            <person name="Koboldt D.C."/>
            <person name="Staisch J.E."/>
            <person name="Chamberlin H.M."/>
            <person name="Gupta B.P."/>
            <person name="Miller R.D."/>
            <person name="Baird S.E."/>
            <person name="Haag E.S."/>
        </authorList>
    </citation>
    <scope>NUCLEOTIDE SEQUENCE [LARGE SCALE GENOMIC DNA]</scope>
    <source>
        <strain evidence="2 3">AF16</strain>
    </source>
</reference>
<dbReference type="CTD" id="8588799"/>
<dbReference type="GeneID" id="8588799"/>
<dbReference type="EMBL" id="HE601503">
    <property type="protein sequence ID" value="CAP35903.2"/>
    <property type="molecule type" value="Genomic_DNA"/>
</dbReference>
<dbReference type="RefSeq" id="XP_045096487.1">
    <property type="nucleotide sequence ID" value="XM_045241766.1"/>
</dbReference>
<dbReference type="STRING" id="6238.A8XTC6"/>
<evidence type="ECO:0000313" key="4">
    <source>
        <dbReference type="WormBase" id="CBG18454"/>
    </source>
</evidence>
<protein>
    <submittedName>
        <fullName evidence="2">Protein CBG18454</fullName>
    </submittedName>
</protein>
<reference evidence="2 3" key="1">
    <citation type="journal article" date="2003" name="PLoS Biol.">
        <title>The genome sequence of Caenorhabditis briggsae: a platform for comparative genomics.</title>
        <authorList>
            <person name="Stein L.D."/>
            <person name="Bao Z."/>
            <person name="Blasiar D."/>
            <person name="Blumenthal T."/>
            <person name="Brent M.R."/>
            <person name="Chen N."/>
            <person name="Chinwalla A."/>
            <person name="Clarke L."/>
            <person name="Clee C."/>
            <person name="Coghlan A."/>
            <person name="Coulson A."/>
            <person name="D'Eustachio P."/>
            <person name="Fitch D.H."/>
            <person name="Fulton L.A."/>
            <person name="Fulton R.E."/>
            <person name="Griffiths-Jones S."/>
            <person name="Harris T.W."/>
            <person name="Hillier L.W."/>
            <person name="Kamath R."/>
            <person name="Kuwabara P.E."/>
            <person name="Mardis E.R."/>
            <person name="Marra M.A."/>
            <person name="Miner T.L."/>
            <person name="Minx P."/>
            <person name="Mullikin J.C."/>
            <person name="Plumb R.W."/>
            <person name="Rogers J."/>
            <person name="Schein J.E."/>
            <person name="Sohrmann M."/>
            <person name="Spieth J."/>
            <person name="Stajich J.E."/>
            <person name="Wei C."/>
            <person name="Willey D."/>
            <person name="Wilson R.K."/>
            <person name="Durbin R."/>
            <person name="Waterston R.H."/>
        </authorList>
    </citation>
    <scope>NUCLEOTIDE SEQUENCE [LARGE SCALE GENOMIC DNA]</scope>
    <source>
        <strain evidence="2 3">AF16</strain>
    </source>
</reference>
<keyword evidence="1" id="KW-0175">Coiled coil</keyword>
<accession>A8XTC6</accession>
<feature type="coiled-coil region" evidence="1">
    <location>
        <begin position="59"/>
        <end position="86"/>
    </location>
</feature>
<dbReference type="eggNOG" id="ENOG502TFXE">
    <property type="taxonomic scope" value="Eukaryota"/>
</dbReference>
<evidence type="ECO:0000313" key="2">
    <source>
        <dbReference type="EMBL" id="CAP35903.2"/>
    </source>
</evidence>
<dbReference type="HOGENOM" id="CLU_2225543_0_0_1"/>
<dbReference type="WormBase" id="CBG18454">
    <property type="protein sequence ID" value="CBP19286"/>
    <property type="gene ID" value="WBGene00037873"/>
</dbReference>
<dbReference type="AlphaFoldDB" id="A8XTC6"/>
<organism evidence="2 3">
    <name type="scientific">Caenorhabditis briggsae</name>
    <dbReference type="NCBI Taxonomy" id="6238"/>
    <lineage>
        <taxon>Eukaryota</taxon>
        <taxon>Metazoa</taxon>
        <taxon>Ecdysozoa</taxon>
        <taxon>Nematoda</taxon>
        <taxon>Chromadorea</taxon>
        <taxon>Rhabditida</taxon>
        <taxon>Rhabditina</taxon>
        <taxon>Rhabditomorpha</taxon>
        <taxon>Rhabditoidea</taxon>
        <taxon>Rhabditidae</taxon>
        <taxon>Peloderinae</taxon>
        <taxon>Caenorhabditis</taxon>
    </lineage>
</organism>